<proteinExistence type="predicted"/>
<dbReference type="InterPro" id="IPR024344">
    <property type="entry name" value="MDMPI_metal-binding"/>
</dbReference>
<dbReference type="OrthoDB" id="5178565at2"/>
<name>A0A5M3W515_9ACTN</name>
<dbReference type="GO" id="GO:0046872">
    <property type="term" value="F:metal ion binding"/>
    <property type="evidence" value="ECO:0007669"/>
    <property type="project" value="InterPro"/>
</dbReference>
<gene>
    <name evidence="2" type="ORF">Acor_62240</name>
</gene>
<dbReference type="InterPro" id="IPR017517">
    <property type="entry name" value="Maleyloyr_isom"/>
</dbReference>
<feature type="domain" description="Mycothiol-dependent maleylpyruvate isomerase metal-binding" evidence="1">
    <location>
        <begin position="14"/>
        <end position="107"/>
    </location>
</feature>
<keyword evidence="3" id="KW-1185">Reference proteome</keyword>
<dbReference type="Proteomes" id="UP000334990">
    <property type="component" value="Unassembled WGS sequence"/>
</dbReference>
<accession>A0A5M3W515</accession>
<dbReference type="SUPFAM" id="SSF109854">
    <property type="entry name" value="DinB/YfiT-like putative metalloenzymes"/>
    <property type="match status" value="1"/>
</dbReference>
<reference evidence="2 3" key="1">
    <citation type="submission" date="2019-10" db="EMBL/GenBank/DDBJ databases">
        <title>Whole genome shotgun sequence of Acrocarpospora corrugata NBRC 13972.</title>
        <authorList>
            <person name="Ichikawa N."/>
            <person name="Kimura A."/>
            <person name="Kitahashi Y."/>
            <person name="Komaki H."/>
            <person name="Oguchi A."/>
        </authorList>
    </citation>
    <scope>NUCLEOTIDE SEQUENCE [LARGE SCALE GENOMIC DNA]</scope>
    <source>
        <strain evidence="2 3">NBRC 13972</strain>
    </source>
</reference>
<comment type="caution">
    <text evidence="2">The sequence shown here is derived from an EMBL/GenBank/DDBJ whole genome shotgun (WGS) entry which is preliminary data.</text>
</comment>
<dbReference type="Pfam" id="PF11716">
    <property type="entry name" value="MDMPI_N"/>
    <property type="match status" value="1"/>
</dbReference>
<protein>
    <recommendedName>
        <fullName evidence="1">Mycothiol-dependent maleylpyruvate isomerase metal-binding domain-containing protein</fullName>
    </recommendedName>
</protein>
<dbReference type="NCBIfam" id="TIGR03083">
    <property type="entry name" value="maleylpyruvate isomerase family mycothiol-dependent enzyme"/>
    <property type="match status" value="1"/>
</dbReference>
<dbReference type="RefSeq" id="WP_155340275.1">
    <property type="nucleotide sequence ID" value="NZ_BAAABN010000093.1"/>
</dbReference>
<dbReference type="InterPro" id="IPR034660">
    <property type="entry name" value="DinB/YfiT-like"/>
</dbReference>
<evidence type="ECO:0000313" key="3">
    <source>
        <dbReference type="Proteomes" id="UP000334990"/>
    </source>
</evidence>
<sequence length="213" mass="23123">MSKNVPDELPFWIRAEWLSLADFLDGLDDHEWQVASLCPGWTVHDVVAHLTTSTRTTLLMTIKDAIRARGDFHRMTADQARERAASFGPAELIAQLRESADSTNRSPGSGPWDPLIDLLAHGQDIARPLGLVREMPGDAAIATLDHVRNRRFYGGPKRFRGTKLIATDVNWSAGEGPDEVRGPVADLLLLATGRPAALAALSGSGTKRIAATL</sequence>
<organism evidence="2 3">
    <name type="scientific">Acrocarpospora corrugata</name>
    <dbReference type="NCBI Taxonomy" id="35763"/>
    <lineage>
        <taxon>Bacteria</taxon>
        <taxon>Bacillati</taxon>
        <taxon>Actinomycetota</taxon>
        <taxon>Actinomycetes</taxon>
        <taxon>Streptosporangiales</taxon>
        <taxon>Streptosporangiaceae</taxon>
        <taxon>Acrocarpospora</taxon>
    </lineage>
</organism>
<evidence type="ECO:0000259" key="1">
    <source>
        <dbReference type="Pfam" id="PF11716"/>
    </source>
</evidence>
<dbReference type="Gene3D" id="1.20.120.450">
    <property type="entry name" value="dinb family like domain"/>
    <property type="match status" value="1"/>
</dbReference>
<evidence type="ECO:0000313" key="2">
    <source>
        <dbReference type="EMBL" id="GES04157.1"/>
    </source>
</evidence>
<dbReference type="AlphaFoldDB" id="A0A5M3W515"/>
<dbReference type="EMBL" id="BLAD01000078">
    <property type="protein sequence ID" value="GES04157.1"/>
    <property type="molecule type" value="Genomic_DNA"/>
</dbReference>